<dbReference type="RefSeq" id="WP_183221762.1">
    <property type="nucleotide sequence ID" value="NZ_BMPW01000007.1"/>
</dbReference>
<evidence type="ECO:0000256" key="1">
    <source>
        <dbReference type="SAM" id="MobiDB-lite"/>
    </source>
</evidence>
<dbReference type="AlphaFoldDB" id="A0A7W5FFF7"/>
<dbReference type="Proteomes" id="UP000590749">
    <property type="component" value="Unassembled WGS sequence"/>
</dbReference>
<accession>A0A7W5FFF7</accession>
<keyword evidence="3" id="KW-1185">Reference proteome</keyword>
<feature type="region of interest" description="Disordered" evidence="1">
    <location>
        <begin position="1"/>
        <end position="26"/>
    </location>
</feature>
<sequence>MSVIDRDASGAHAQPPHLFTTPGPRIGPLVTVTADSDTSLVEIGVHGRWSRCLGADVSAAIGRCLAEPPAGIIADLYDLGDPDAASMPLWLAARRAASALRPAVAGVG</sequence>
<reference evidence="2 3" key="1">
    <citation type="submission" date="2020-08" db="EMBL/GenBank/DDBJ databases">
        <title>Genomic Encyclopedia of Type Strains, Phase III (KMG-III): the genomes of soil and plant-associated and newly described type strains.</title>
        <authorList>
            <person name="Whitman W."/>
        </authorList>
    </citation>
    <scope>NUCLEOTIDE SEQUENCE [LARGE SCALE GENOMIC DNA]</scope>
    <source>
        <strain evidence="2 3">CECT 3287</strain>
    </source>
</reference>
<evidence type="ECO:0000313" key="3">
    <source>
        <dbReference type="Proteomes" id="UP000590749"/>
    </source>
</evidence>
<comment type="caution">
    <text evidence="2">The sequence shown here is derived from an EMBL/GenBank/DDBJ whole genome shotgun (WGS) entry which is preliminary data.</text>
</comment>
<dbReference type="EMBL" id="JACHXF010000008">
    <property type="protein sequence ID" value="MBB3096297.1"/>
    <property type="molecule type" value="Genomic_DNA"/>
</dbReference>
<evidence type="ECO:0000313" key="2">
    <source>
        <dbReference type="EMBL" id="MBB3096297.1"/>
    </source>
</evidence>
<gene>
    <name evidence="2" type="ORF">FHR83_003967</name>
</gene>
<proteinExistence type="predicted"/>
<protein>
    <submittedName>
        <fullName evidence="2">Uncharacterized protein</fullName>
    </submittedName>
</protein>
<name>A0A7W5FFF7_9ACTN</name>
<organism evidence="2 3">
    <name type="scientific">Actinoplanes campanulatus</name>
    <dbReference type="NCBI Taxonomy" id="113559"/>
    <lineage>
        <taxon>Bacteria</taxon>
        <taxon>Bacillati</taxon>
        <taxon>Actinomycetota</taxon>
        <taxon>Actinomycetes</taxon>
        <taxon>Micromonosporales</taxon>
        <taxon>Micromonosporaceae</taxon>
        <taxon>Actinoplanes</taxon>
    </lineage>
</organism>